<comment type="caution">
    <text evidence="4">The sequence shown here is derived from an EMBL/GenBank/DDBJ whole genome shotgun (WGS) entry which is preliminary data.</text>
</comment>
<dbReference type="SUPFAM" id="SSF102462">
    <property type="entry name" value="Peptidyl-tRNA hydrolase II"/>
    <property type="match status" value="1"/>
</dbReference>
<dbReference type="PANTHER" id="PTHR46194">
    <property type="entry name" value="PEPTIDYL-TRNA HYDROLASE PTRHD1-RELATED"/>
    <property type="match status" value="1"/>
</dbReference>
<protein>
    <recommendedName>
        <fullName evidence="1">peptidyl-tRNA hydrolase</fullName>
        <ecNumber evidence="1">3.1.1.29</ecNumber>
    </recommendedName>
</protein>
<keyword evidence="2 4" id="KW-0378">Hydrolase</keyword>
<proteinExistence type="predicted"/>
<name>A0A444UME6_ACIRT</name>
<keyword evidence="5" id="KW-1185">Reference proteome</keyword>
<dbReference type="EMBL" id="SCEB01214251">
    <property type="protein sequence ID" value="RXM36370.1"/>
    <property type="molecule type" value="Genomic_DNA"/>
</dbReference>
<comment type="catalytic activity">
    <reaction evidence="3">
        <text>an N-acyl-L-alpha-aminoacyl-tRNA + H2O = an N-acyl-L-amino acid + a tRNA + H(+)</text>
        <dbReference type="Rhea" id="RHEA:54448"/>
        <dbReference type="Rhea" id="RHEA-COMP:10123"/>
        <dbReference type="Rhea" id="RHEA-COMP:13883"/>
        <dbReference type="ChEBI" id="CHEBI:15377"/>
        <dbReference type="ChEBI" id="CHEBI:15378"/>
        <dbReference type="ChEBI" id="CHEBI:59874"/>
        <dbReference type="ChEBI" id="CHEBI:78442"/>
        <dbReference type="ChEBI" id="CHEBI:138191"/>
        <dbReference type="EC" id="3.1.1.29"/>
    </reaction>
</comment>
<evidence type="ECO:0000256" key="3">
    <source>
        <dbReference type="ARBA" id="ARBA00048707"/>
    </source>
</evidence>
<dbReference type="InterPro" id="IPR002833">
    <property type="entry name" value="PTH2"/>
</dbReference>
<dbReference type="AlphaFoldDB" id="A0A444UME6"/>
<evidence type="ECO:0000313" key="5">
    <source>
        <dbReference type="Proteomes" id="UP000289886"/>
    </source>
</evidence>
<dbReference type="InterPro" id="IPR042237">
    <property type="entry name" value="PTRHD1"/>
</dbReference>
<dbReference type="Gene3D" id="3.40.1490.10">
    <property type="entry name" value="Bit1"/>
    <property type="match status" value="1"/>
</dbReference>
<organism evidence="4 5">
    <name type="scientific">Acipenser ruthenus</name>
    <name type="common">Sterlet sturgeon</name>
    <dbReference type="NCBI Taxonomy" id="7906"/>
    <lineage>
        <taxon>Eukaryota</taxon>
        <taxon>Metazoa</taxon>
        <taxon>Chordata</taxon>
        <taxon>Craniata</taxon>
        <taxon>Vertebrata</taxon>
        <taxon>Euteleostomi</taxon>
        <taxon>Actinopterygii</taxon>
        <taxon>Chondrostei</taxon>
        <taxon>Acipenseriformes</taxon>
        <taxon>Acipenseridae</taxon>
        <taxon>Acipenser</taxon>
    </lineage>
</organism>
<dbReference type="GO" id="GO:0004045">
    <property type="term" value="F:peptidyl-tRNA hydrolase activity"/>
    <property type="evidence" value="ECO:0007669"/>
    <property type="project" value="UniProtKB-EC"/>
</dbReference>
<gene>
    <name evidence="4" type="ORF">EOD39_11914</name>
</gene>
<sequence length="241" mass="27227">MAAPGGSSGTSRRLVQYVVVRADLVRTLAWPLGAVITQACHAATAAIHLHYSDPDTQEYLAELDCMHKVVLEAPDEASLSSLSDVLSREGVAHKLWVEQPENMPTCLALKPYPKENVHHLLRKFKLLKQSGVFYSHTAFEGIYLDTYYLDVDIKQIQISQHNIPSLIPVAELYLWIQISQHNIPSLIPVVELYLWIQISQHNIPSLIPVVELYLWIQISQHNIPSLIPVAELAEQYLRQVV</sequence>
<dbReference type="CDD" id="cd02429">
    <property type="entry name" value="PTH2_like"/>
    <property type="match status" value="1"/>
</dbReference>
<evidence type="ECO:0000256" key="1">
    <source>
        <dbReference type="ARBA" id="ARBA00013260"/>
    </source>
</evidence>
<dbReference type="PANTHER" id="PTHR46194:SF1">
    <property type="entry name" value="PEPTIDYL-TRNA HYDROLASE PTRHD1-RELATED"/>
    <property type="match status" value="1"/>
</dbReference>
<evidence type="ECO:0000256" key="2">
    <source>
        <dbReference type="ARBA" id="ARBA00022801"/>
    </source>
</evidence>
<reference evidence="4 5" key="1">
    <citation type="submission" date="2019-01" db="EMBL/GenBank/DDBJ databases">
        <title>Draft Genome and Complete Hox-Cluster Characterization of the Sterlet Sturgeon (Acipenser ruthenus).</title>
        <authorList>
            <person name="Wei Q."/>
        </authorList>
    </citation>
    <scope>NUCLEOTIDE SEQUENCE [LARGE SCALE GENOMIC DNA]</scope>
    <source>
        <strain evidence="4">WHYD16114868_AA</strain>
        <tissue evidence="4">Blood</tissue>
    </source>
</reference>
<dbReference type="Proteomes" id="UP000289886">
    <property type="component" value="Unassembled WGS sequence"/>
</dbReference>
<evidence type="ECO:0000313" key="4">
    <source>
        <dbReference type="EMBL" id="RXM36370.1"/>
    </source>
</evidence>
<dbReference type="InterPro" id="IPR023476">
    <property type="entry name" value="Pep_tRNA_hydro_II_dom_sf"/>
</dbReference>
<accession>A0A444UME6</accession>
<dbReference type="EC" id="3.1.1.29" evidence="1"/>
<dbReference type="Pfam" id="PF01981">
    <property type="entry name" value="PTH2"/>
    <property type="match status" value="1"/>
</dbReference>